<evidence type="ECO:0000256" key="8">
    <source>
        <dbReference type="ARBA" id="ARBA00022833"/>
    </source>
</evidence>
<reference evidence="16" key="1">
    <citation type="submission" date="2021-02" db="EMBL/GenBank/DDBJ databases">
        <authorList>
            <person name="Nowell W R."/>
        </authorList>
    </citation>
    <scope>NUCLEOTIDE SEQUENCE</scope>
</reference>
<dbReference type="FunFam" id="3.20.20.70:FF:000201">
    <property type="entry name" value="Hydroxymethylglutaryl-CoA lyase"/>
    <property type="match status" value="1"/>
</dbReference>
<keyword evidence="10" id="KW-0472">Membrane</keyword>
<dbReference type="PANTHER" id="PTHR45738:SF5">
    <property type="entry name" value="POLYPHOSPHOINOSITIDE PHOSPHATASE"/>
    <property type="match status" value="1"/>
</dbReference>
<dbReference type="GO" id="GO:0012505">
    <property type="term" value="C:endomembrane system"/>
    <property type="evidence" value="ECO:0007669"/>
    <property type="project" value="UniProtKB-SubCell"/>
</dbReference>
<dbReference type="InterPro" id="IPR002013">
    <property type="entry name" value="SAC_dom"/>
</dbReference>
<dbReference type="Pfam" id="PF00682">
    <property type="entry name" value="HMGL-like"/>
    <property type="match status" value="1"/>
</dbReference>
<evidence type="ECO:0000256" key="9">
    <source>
        <dbReference type="ARBA" id="ARBA00023049"/>
    </source>
</evidence>
<evidence type="ECO:0000256" key="11">
    <source>
        <dbReference type="ARBA" id="ARBA00023239"/>
    </source>
</evidence>
<evidence type="ECO:0000256" key="3">
    <source>
        <dbReference type="ARBA" id="ARBA00005143"/>
    </source>
</evidence>
<dbReference type="InterPro" id="IPR024079">
    <property type="entry name" value="MetalloPept_cat_dom_sf"/>
</dbReference>
<keyword evidence="11" id="KW-0456">Lyase</keyword>
<dbReference type="EC" id="4.1.3.4" evidence="4"/>
<comment type="catalytic activity">
    <reaction evidence="12">
        <text>(3S)-3-hydroxy-3-methylglutaryl-CoA = acetoacetate + acetyl-CoA</text>
        <dbReference type="Rhea" id="RHEA:24404"/>
        <dbReference type="ChEBI" id="CHEBI:13705"/>
        <dbReference type="ChEBI" id="CHEBI:43074"/>
        <dbReference type="ChEBI" id="CHEBI:57288"/>
        <dbReference type="EC" id="4.1.3.4"/>
    </reaction>
</comment>
<dbReference type="Gene3D" id="3.20.20.70">
    <property type="entry name" value="Aldolase class I"/>
    <property type="match status" value="1"/>
</dbReference>
<feature type="compositionally biased region" description="Low complexity" evidence="13">
    <location>
        <begin position="1082"/>
        <end position="1100"/>
    </location>
</feature>
<dbReference type="CDD" id="cd07938">
    <property type="entry name" value="DRE_TIM_HMGL"/>
    <property type="match status" value="1"/>
</dbReference>
<evidence type="ECO:0000259" key="15">
    <source>
        <dbReference type="PROSITE" id="PS50991"/>
    </source>
</evidence>
<dbReference type="GO" id="GO:0004419">
    <property type="term" value="F:hydroxymethylglutaryl-CoA lyase activity"/>
    <property type="evidence" value="ECO:0007669"/>
    <property type="project" value="UniProtKB-EC"/>
</dbReference>
<evidence type="ECO:0000256" key="4">
    <source>
        <dbReference type="ARBA" id="ARBA00012910"/>
    </source>
</evidence>
<comment type="subcellular location">
    <subcellularLocation>
        <location evidence="2">Endomembrane system</location>
    </subcellularLocation>
</comment>
<dbReference type="GO" id="GO:0008237">
    <property type="term" value="F:metallopeptidase activity"/>
    <property type="evidence" value="ECO:0007669"/>
    <property type="project" value="UniProtKB-KW"/>
</dbReference>
<organism evidence="16 17">
    <name type="scientific">Adineta ricciae</name>
    <name type="common">Rotifer</name>
    <dbReference type="NCBI Taxonomy" id="249248"/>
    <lineage>
        <taxon>Eukaryota</taxon>
        <taxon>Metazoa</taxon>
        <taxon>Spiralia</taxon>
        <taxon>Gnathifera</taxon>
        <taxon>Rotifera</taxon>
        <taxon>Eurotatoria</taxon>
        <taxon>Bdelloidea</taxon>
        <taxon>Adinetida</taxon>
        <taxon>Adinetidae</taxon>
        <taxon>Adineta</taxon>
    </lineage>
</organism>
<evidence type="ECO:0000256" key="12">
    <source>
        <dbReference type="ARBA" id="ARBA00049877"/>
    </source>
</evidence>
<evidence type="ECO:0000256" key="13">
    <source>
        <dbReference type="SAM" id="MobiDB-lite"/>
    </source>
</evidence>
<dbReference type="UniPathway" id="UPA00896">
    <property type="reaction ID" value="UER00863"/>
</dbReference>
<feature type="compositionally biased region" description="Polar residues" evidence="13">
    <location>
        <begin position="1051"/>
        <end position="1060"/>
    </location>
</feature>
<dbReference type="PROSITE" id="PS50275">
    <property type="entry name" value="SAC"/>
    <property type="match status" value="1"/>
</dbReference>
<dbReference type="Pfam" id="PF07998">
    <property type="entry name" value="Peptidase_M54"/>
    <property type="match status" value="1"/>
</dbReference>
<dbReference type="PANTHER" id="PTHR45738">
    <property type="entry name" value="POLYPHOSPHOINOSITIDE PHOSPHATASE"/>
    <property type="match status" value="1"/>
</dbReference>
<dbReference type="Proteomes" id="UP000663828">
    <property type="component" value="Unassembled WGS sequence"/>
</dbReference>
<dbReference type="InterPro" id="IPR013785">
    <property type="entry name" value="Aldolase_TIM"/>
</dbReference>
<evidence type="ECO:0000259" key="14">
    <source>
        <dbReference type="PROSITE" id="PS50275"/>
    </source>
</evidence>
<feature type="compositionally biased region" description="Acidic residues" evidence="13">
    <location>
        <begin position="1064"/>
        <end position="1077"/>
    </location>
</feature>
<dbReference type="CDD" id="cd11375">
    <property type="entry name" value="Peptidase_M54"/>
    <property type="match status" value="1"/>
</dbReference>
<keyword evidence="5" id="KW-0645">Protease</keyword>
<dbReference type="SUPFAM" id="SSF51569">
    <property type="entry name" value="Aldolase"/>
    <property type="match status" value="1"/>
</dbReference>
<dbReference type="Gene3D" id="3.40.390.10">
    <property type="entry name" value="Collagenase (Catalytic Domain)"/>
    <property type="match status" value="1"/>
</dbReference>
<dbReference type="NCBIfam" id="NF004283">
    <property type="entry name" value="PRK05692.1"/>
    <property type="match status" value="1"/>
</dbReference>
<evidence type="ECO:0000256" key="1">
    <source>
        <dbReference type="ARBA" id="ARBA00001947"/>
    </source>
</evidence>
<dbReference type="GO" id="GO:0043813">
    <property type="term" value="F:phosphatidylinositol-3,5-bisphosphate 5-phosphatase activity"/>
    <property type="evidence" value="ECO:0007669"/>
    <property type="project" value="InterPro"/>
</dbReference>
<feature type="domain" description="Pyruvate carboxyltransferase" evidence="15">
    <location>
        <begin position="1262"/>
        <end position="1533"/>
    </location>
</feature>
<comment type="caution">
    <text evidence="16">The sequence shown here is derived from an EMBL/GenBank/DDBJ whole genome shotgun (WGS) entry which is preliminary data.</text>
</comment>
<keyword evidence="6" id="KW-0479">Metal-binding</keyword>
<comment type="cofactor">
    <cofactor evidence="1">
        <name>Zn(2+)</name>
        <dbReference type="ChEBI" id="CHEBI:29105"/>
    </cofactor>
</comment>
<dbReference type="InterPro" id="IPR000138">
    <property type="entry name" value="HMG_CoA_lyase_AS"/>
</dbReference>
<dbReference type="SUPFAM" id="SSF55486">
    <property type="entry name" value="Metalloproteases ('zincins'), catalytic domain"/>
    <property type="match status" value="1"/>
</dbReference>
<name>A0A814QQS4_ADIRI</name>
<evidence type="ECO:0000313" key="17">
    <source>
        <dbReference type="Proteomes" id="UP000663828"/>
    </source>
</evidence>
<dbReference type="GO" id="GO:0046872">
    <property type="term" value="F:metal ion binding"/>
    <property type="evidence" value="ECO:0007669"/>
    <property type="project" value="UniProtKB-KW"/>
</dbReference>
<gene>
    <name evidence="16" type="ORF">XAT740_LOCUS19452</name>
</gene>
<keyword evidence="7" id="KW-0378">Hydrolase</keyword>
<sequence>MSKAISFVRGFRMPKPEDIDDALGADAAFSNEFKSTFDSLKIPTHEADWLANYKETGQTYTDFLEDCPFLEDGHPLQKYIYLTLLDDDDRLSILDINRLIDYTQRFFQMEVKLIPLFTNINWNQSKRSWICTTKGRNDMTRETKLRTRYDADSGHSQIYVESILTLLKRSVPTDARCLVAITMHDFYSDESDLFIAGLAQGNARVAAFSFFRYDPRLKFGSEFWYDWKVKTTKRSSISQIILLRSCRLLTHEIGHLLGIDHCIYYNCLMNGSGHLEEDFSQPLFLCPVDLRKLMQLSKFDCIQRYEQLLEFCTVNQFEMEIEILKKRLEILKKDQPTKKHMSSNENEPTRKILEKPLLNPWQHFTIYATHNRYIVVAMNKNRSKCRILKIDRMDQKELCIIEDQHEYSHSELRQLLGTIEISNSRVGGFSKTIHCHGIIGFIKFLEGYYMLVITRRSQVARIGYHRIYKIDETVMLGITNEDVKKPHPDESKYLRALQNVDLTNGFYFSYTYDLTHTLQFNLMHQSSKSGEENDNEGFCWGTRYQPTWKYVWNEYLQEPLRAQVHPRWLLFIVHGVILQYNLNVFCRSIYLTLICRRSQRYSGTRFLKRGGNCKGYVANEVETEQIVHDASLSSLGKSHFTSYVQLRGSVPAFWSQDPKQVPKPPIVIDMNDPTYVVASQHFRQLLYRYGAPILVLNLVKKHEKKKQEYILSEEFCSALDYIKQFVPDENNIQYLPFDMARANRSKHRRVMPKLDEIARRYLQQTGFFQNFPLLVNDKQYFYDKENAIRLTPYQSFFVQTGVVRVNCVDCLDRTNTAMFAVAKCALGYQLFAMGLTDSPHLQEDSSVELVIKQLFEHSGDILAQHLPPLGQHNPEILYKHFHAIIPIRFPAYAEKQHAMNLFLGVYQPKIGRPHFWELASDYHLHDPRLVSGYTPPHCTDILGDDIWFSLPFAAEQVLKSRNDCLEIVSVKEDDPLVDGFNEYYHPDELTVFEEKFEWHMDSTNKDIAYNYGNIREFTPFSIRDHKQRKTITSLGLMADVQQRALLPPTAALSTQSPQANQDQSSDEDIFDDTDTDDENFRKQSQISNKKSSKSKMINRSINDESNSSAMQIKRLLSTMFPTTNDVYGFHLNEPSAESLQCYEQYAQMARDACLPTSTPSSNKQHFNDLSIQSYQSVSSNSSFEIILPSANERTKSKTQQLLQQQQAEFLSLQESLASMFDEPIVTDETIRIYEQCVAVAHEGPFEPSDVDRLVISSSNNFVRIFEVGPRDGLQNEKIVVPTPIKVEFVNRLNRTGLKAIEVTSFVSPKWVPQMSDHVEVLAGIERVPGVCYSALTPNVQGINKVVSLGDKGVDEVAIFSAASETFSKKNINCSIETSLHRFDEVMKVARQKNLPVRGYVSCVVGCPYEGKISPAQVVPVVQKLLDMGCYEISLGDTIGVGTPKSIGELLQALNSSGIPSAKLAIHCHDTYGQAIANIARALDMGIRCVDSSVAGLGGCPYAKGATGNVATEDVIYLLHGLGYETGVDLDRLIDAGDFIMNFLKRQNKSKVAQALLCKRQN</sequence>
<evidence type="ECO:0000256" key="10">
    <source>
        <dbReference type="ARBA" id="ARBA00023136"/>
    </source>
</evidence>
<dbReference type="GO" id="GO:0046856">
    <property type="term" value="P:phosphatidylinositol dephosphorylation"/>
    <property type="evidence" value="ECO:0007669"/>
    <property type="project" value="InterPro"/>
</dbReference>
<evidence type="ECO:0000256" key="2">
    <source>
        <dbReference type="ARBA" id="ARBA00004308"/>
    </source>
</evidence>
<dbReference type="Pfam" id="PF02383">
    <property type="entry name" value="Syja_N"/>
    <property type="match status" value="1"/>
</dbReference>
<dbReference type="PROSITE" id="PS50991">
    <property type="entry name" value="PYR_CT"/>
    <property type="match status" value="1"/>
</dbReference>
<dbReference type="EMBL" id="CAJNOR010001326">
    <property type="protein sequence ID" value="CAF1122380.1"/>
    <property type="molecule type" value="Genomic_DNA"/>
</dbReference>
<dbReference type="InterPro" id="IPR043573">
    <property type="entry name" value="Fig4-like"/>
</dbReference>
<comment type="pathway">
    <text evidence="3">Metabolic intermediate metabolism; (S)-3-hydroxy-3-methylglutaryl-CoA degradation; acetoacetate from (S)-3-hydroxy-3-methylglutaryl-CoA: step 1/1.</text>
</comment>
<keyword evidence="8" id="KW-0862">Zinc</keyword>
<keyword evidence="9" id="KW-0482">Metalloprotease</keyword>
<dbReference type="InterPro" id="IPR000891">
    <property type="entry name" value="PYR_CT"/>
</dbReference>
<dbReference type="PROSITE" id="PS01062">
    <property type="entry name" value="HMG_COA_LYASE"/>
    <property type="match status" value="1"/>
</dbReference>
<evidence type="ECO:0000256" key="5">
    <source>
        <dbReference type="ARBA" id="ARBA00022670"/>
    </source>
</evidence>
<dbReference type="InterPro" id="IPR012962">
    <property type="entry name" value="Pept_M54_archaemetzincn"/>
</dbReference>
<feature type="domain" description="SAC" evidence="14">
    <location>
        <begin position="497"/>
        <end position="868"/>
    </location>
</feature>
<feature type="region of interest" description="Disordered" evidence="13">
    <location>
        <begin position="1050"/>
        <end position="1106"/>
    </location>
</feature>
<keyword evidence="17" id="KW-1185">Reference proteome</keyword>
<proteinExistence type="predicted"/>
<evidence type="ECO:0000256" key="7">
    <source>
        <dbReference type="ARBA" id="ARBA00022801"/>
    </source>
</evidence>
<protein>
    <recommendedName>
        <fullName evidence="4">hydroxymethylglutaryl-CoA lyase</fullName>
        <ecNumber evidence="4">4.1.3.4</ecNumber>
    </recommendedName>
</protein>
<accession>A0A814QQS4</accession>
<evidence type="ECO:0000313" key="16">
    <source>
        <dbReference type="EMBL" id="CAF1122380.1"/>
    </source>
</evidence>
<dbReference type="GO" id="GO:0006508">
    <property type="term" value="P:proteolysis"/>
    <property type="evidence" value="ECO:0007669"/>
    <property type="project" value="UniProtKB-KW"/>
</dbReference>
<evidence type="ECO:0000256" key="6">
    <source>
        <dbReference type="ARBA" id="ARBA00022723"/>
    </source>
</evidence>